<accession>A0A1I7Z922</accession>
<sequence>MANCSPYHVFVLEIKGPVRSRSFRFYNPVTCKLQWAKDSLSAITGPFKWLSAVLLNEKLTHYSVLEEAPFKDGYFLFDQYIIEDVIYTPPTELIDAMVLNRGHVYCPHLGRVSIIGFDAAKDLFAQMPDTAFEVKITLMPWDDESLKDKGTVWGLKFLYGTSDWREKDHLLNLPWSVSTRPRIGARAVPQQYSFS</sequence>
<reference evidence="2" key="1">
    <citation type="submission" date="2016-11" db="UniProtKB">
        <authorList>
            <consortium name="WormBaseParasite"/>
        </authorList>
    </citation>
    <scope>IDENTIFICATION</scope>
</reference>
<keyword evidence="1" id="KW-1185">Reference proteome</keyword>
<dbReference type="AlphaFoldDB" id="A0A1I7Z922"/>
<proteinExistence type="predicted"/>
<name>A0A1I7Z922_9BILA</name>
<dbReference type="WBParaSite" id="L893_g23816.t1">
    <property type="protein sequence ID" value="L893_g23816.t1"/>
    <property type="gene ID" value="L893_g23816"/>
</dbReference>
<protein>
    <submittedName>
        <fullName evidence="2">SPATA6 domain-containing protein</fullName>
    </submittedName>
</protein>
<organism evidence="1 2">
    <name type="scientific">Steinernema glaseri</name>
    <dbReference type="NCBI Taxonomy" id="37863"/>
    <lineage>
        <taxon>Eukaryota</taxon>
        <taxon>Metazoa</taxon>
        <taxon>Ecdysozoa</taxon>
        <taxon>Nematoda</taxon>
        <taxon>Chromadorea</taxon>
        <taxon>Rhabditida</taxon>
        <taxon>Tylenchina</taxon>
        <taxon>Panagrolaimomorpha</taxon>
        <taxon>Strongyloidoidea</taxon>
        <taxon>Steinernematidae</taxon>
        <taxon>Steinernema</taxon>
    </lineage>
</organism>
<evidence type="ECO:0000313" key="1">
    <source>
        <dbReference type="Proteomes" id="UP000095287"/>
    </source>
</evidence>
<dbReference type="Proteomes" id="UP000095287">
    <property type="component" value="Unplaced"/>
</dbReference>
<evidence type="ECO:0000313" key="2">
    <source>
        <dbReference type="WBParaSite" id="L893_g23816.t1"/>
    </source>
</evidence>